<evidence type="ECO:0000313" key="10">
    <source>
        <dbReference type="Proteomes" id="UP000002407"/>
    </source>
</evidence>
<dbReference type="EC" id="4.98.1.1" evidence="7 8"/>
<comment type="subcellular location">
    <subcellularLocation>
        <location evidence="7 8">Cytoplasm</location>
    </subcellularLocation>
</comment>
<dbReference type="HOGENOM" id="CLU_018884_4_1_7"/>
<dbReference type="PANTHER" id="PTHR11108">
    <property type="entry name" value="FERROCHELATASE"/>
    <property type="match status" value="1"/>
</dbReference>
<dbReference type="CDD" id="cd00419">
    <property type="entry name" value="Ferrochelatase_C"/>
    <property type="match status" value="1"/>
</dbReference>
<comment type="similarity">
    <text evidence="1 7 8">Belongs to the ferrochelatase family.</text>
</comment>
<reference evidence="10" key="1">
    <citation type="submission" date="2007-07" db="EMBL/GenBank/DDBJ databases">
        <title>Complete genome sequence of Campylobacter hominis ATCC BAA-381, a commensal isolated from the human gastrointestinal tract.</title>
        <authorList>
            <person name="Fouts D.E."/>
            <person name="Mongodin E.F."/>
            <person name="Puiu D."/>
            <person name="Sebastian Y."/>
            <person name="Miller W.G."/>
            <person name="Mandrell R.E."/>
            <person name="Nelson K.E."/>
        </authorList>
    </citation>
    <scope>NUCLEOTIDE SEQUENCE [LARGE SCALE GENOMIC DNA]</scope>
    <source>
        <strain evidence="10">ATCC BAA-381 / LMG 19568 / NCTC 13146 / CH001A</strain>
    </source>
</reference>
<dbReference type="Proteomes" id="UP000002407">
    <property type="component" value="Chromosome"/>
</dbReference>
<dbReference type="InterPro" id="IPR033644">
    <property type="entry name" value="Ferrochelatase_C"/>
</dbReference>
<dbReference type="UniPathway" id="UPA00252">
    <property type="reaction ID" value="UER00325"/>
</dbReference>
<dbReference type="GO" id="GO:0004325">
    <property type="term" value="F:ferrochelatase activity"/>
    <property type="evidence" value="ECO:0007669"/>
    <property type="project" value="UniProtKB-UniRule"/>
</dbReference>
<comment type="function">
    <text evidence="7 8">Catalyzes the ferrous insertion into protoporphyrin IX.</text>
</comment>
<keyword evidence="4 7" id="KW-0456">Lyase</keyword>
<proteinExistence type="inferred from homology"/>
<feature type="binding site" evidence="7">
    <location>
        <position position="186"/>
    </location>
    <ligand>
        <name>Fe(2+)</name>
        <dbReference type="ChEBI" id="CHEBI:29033"/>
    </ligand>
</feature>
<dbReference type="PANTHER" id="PTHR11108:SF1">
    <property type="entry name" value="FERROCHELATASE, MITOCHONDRIAL"/>
    <property type="match status" value="1"/>
</dbReference>
<dbReference type="AlphaFoldDB" id="A7I208"/>
<dbReference type="CDD" id="cd03411">
    <property type="entry name" value="Ferrochelatase_N"/>
    <property type="match status" value="1"/>
</dbReference>
<dbReference type="Gene3D" id="3.40.50.1400">
    <property type="match status" value="2"/>
</dbReference>
<dbReference type="KEGG" id="cha:CHAB381_0988"/>
<comment type="catalytic activity">
    <reaction evidence="6">
        <text>Fe-coproporphyrin III + 2 H(+) = coproporphyrin III + Fe(2+)</text>
        <dbReference type="Rhea" id="RHEA:49572"/>
        <dbReference type="ChEBI" id="CHEBI:15378"/>
        <dbReference type="ChEBI" id="CHEBI:29033"/>
        <dbReference type="ChEBI" id="CHEBI:68438"/>
        <dbReference type="ChEBI" id="CHEBI:131725"/>
        <dbReference type="EC" id="4.99.1.9"/>
    </reaction>
    <physiologicalReaction direction="right-to-left" evidence="6">
        <dbReference type="Rhea" id="RHEA:49574"/>
    </physiologicalReaction>
</comment>
<dbReference type="STRING" id="360107.CHAB381_0988"/>
<evidence type="ECO:0000256" key="7">
    <source>
        <dbReference type="HAMAP-Rule" id="MF_00323"/>
    </source>
</evidence>
<keyword evidence="10" id="KW-1185">Reference proteome</keyword>
<dbReference type="PROSITE" id="PS00534">
    <property type="entry name" value="FERROCHELATASE"/>
    <property type="match status" value="1"/>
</dbReference>
<protein>
    <recommendedName>
        <fullName evidence="7 8">Ferrochelatase</fullName>
        <ecNumber evidence="7 8">4.98.1.1</ecNumber>
    </recommendedName>
    <alternativeName>
        <fullName evidence="7">Heme synthase</fullName>
    </alternativeName>
    <alternativeName>
        <fullName evidence="7">Protoheme ferro-lyase</fullName>
    </alternativeName>
</protein>
<dbReference type="Pfam" id="PF00762">
    <property type="entry name" value="Ferrochelatase"/>
    <property type="match status" value="1"/>
</dbReference>
<evidence type="ECO:0000256" key="1">
    <source>
        <dbReference type="ARBA" id="ARBA00007718"/>
    </source>
</evidence>
<accession>A7I208</accession>
<evidence type="ECO:0000313" key="9">
    <source>
        <dbReference type="EMBL" id="ABS51530.1"/>
    </source>
</evidence>
<keyword evidence="7 8" id="KW-0963">Cytoplasm</keyword>
<dbReference type="InterPro" id="IPR019772">
    <property type="entry name" value="Ferrochelatase_AS"/>
</dbReference>
<sequence>MLKKAVLLLNMGGPGKLEEVEIFLKNMFNDPFILSIKSSFCRKILAFIITFFRKKKAEENYLQIGGTSPINALTISLVNKMKALAPNYVCVDFAMNYTKPFANEVLKKYENFDDIILIPLYPHYSQTTVKSSIQSCKKAMSKDFKICEVFYKNEKYNEILLNLIKDEISNFSAEEISEISLIFSAHSLPIKIIEKGDPYEKQIREHVEILSEMLKQKGVNFKEIILAYQSRLGPVKWLGPNTGDVLKNLKNKKALIFPLAFCIDNSETVFELAVQYAKIARERNFTFYKVCKCPNDRDEFAEFLLDLAKNEK</sequence>
<feature type="binding site" evidence="7">
    <location>
        <position position="267"/>
    </location>
    <ligand>
        <name>Fe(2+)</name>
        <dbReference type="ChEBI" id="CHEBI:29033"/>
    </ligand>
</feature>
<comment type="catalytic activity">
    <reaction evidence="7 8">
        <text>heme b + 2 H(+) = protoporphyrin IX + Fe(2+)</text>
        <dbReference type="Rhea" id="RHEA:22584"/>
        <dbReference type="ChEBI" id="CHEBI:15378"/>
        <dbReference type="ChEBI" id="CHEBI:29033"/>
        <dbReference type="ChEBI" id="CHEBI:57306"/>
        <dbReference type="ChEBI" id="CHEBI:60344"/>
        <dbReference type="EC" id="4.98.1.1"/>
    </reaction>
</comment>
<dbReference type="SUPFAM" id="SSF53800">
    <property type="entry name" value="Chelatase"/>
    <property type="match status" value="1"/>
</dbReference>
<keyword evidence="7" id="KW-0479">Metal-binding</keyword>
<dbReference type="GO" id="GO:0046872">
    <property type="term" value="F:metal ion binding"/>
    <property type="evidence" value="ECO:0007669"/>
    <property type="project" value="UniProtKB-KW"/>
</dbReference>
<dbReference type="InterPro" id="IPR001015">
    <property type="entry name" value="Ferrochelatase"/>
</dbReference>
<organism evidence="9 10">
    <name type="scientific">Campylobacter hominis (strain ATCC BAA-381 / DSM 21671 / CCUG 45161 / LMG 19568 / NCTC 13146 / CH001A)</name>
    <dbReference type="NCBI Taxonomy" id="360107"/>
    <lineage>
        <taxon>Bacteria</taxon>
        <taxon>Pseudomonadati</taxon>
        <taxon>Campylobacterota</taxon>
        <taxon>Epsilonproteobacteria</taxon>
        <taxon>Campylobacterales</taxon>
        <taxon>Campylobacteraceae</taxon>
        <taxon>Campylobacter</taxon>
    </lineage>
</organism>
<name>A7I208_CAMHC</name>
<dbReference type="GO" id="GO:0006783">
    <property type="term" value="P:heme biosynthetic process"/>
    <property type="evidence" value="ECO:0007669"/>
    <property type="project" value="UniProtKB-UniRule"/>
</dbReference>
<evidence type="ECO:0000256" key="5">
    <source>
        <dbReference type="ARBA" id="ARBA00023244"/>
    </source>
</evidence>
<dbReference type="eggNOG" id="COG0276">
    <property type="taxonomic scope" value="Bacteria"/>
</dbReference>
<evidence type="ECO:0000256" key="2">
    <source>
        <dbReference type="ARBA" id="ARBA00023004"/>
    </source>
</evidence>
<dbReference type="InterPro" id="IPR033659">
    <property type="entry name" value="Ferrochelatase_N"/>
</dbReference>
<keyword evidence="5 7" id="KW-0627">Porphyrin biosynthesis</keyword>
<dbReference type="GO" id="GO:0005737">
    <property type="term" value="C:cytoplasm"/>
    <property type="evidence" value="ECO:0007669"/>
    <property type="project" value="UniProtKB-SubCell"/>
</dbReference>
<dbReference type="NCBIfam" id="TIGR00109">
    <property type="entry name" value="hemH"/>
    <property type="match status" value="1"/>
</dbReference>
<evidence type="ECO:0000256" key="6">
    <source>
        <dbReference type="ARBA" id="ARBA00024536"/>
    </source>
</evidence>
<keyword evidence="2 7" id="KW-0408">Iron</keyword>
<evidence type="ECO:0000256" key="8">
    <source>
        <dbReference type="RuleBase" id="RU000607"/>
    </source>
</evidence>
<evidence type="ECO:0000256" key="3">
    <source>
        <dbReference type="ARBA" id="ARBA00023133"/>
    </source>
</evidence>
<evidence type="ECO:0000256" key="4">
    <source>
        <dbReference type="ARBA" id="ARBA00023239"/>
    </source>
</evidence>
<keyword evidence="3 7" id="KW-0350">Heme biosynthesis</keyword>
<dbReference type="HAMAP" id="MF_00323">
    <property type="entry name" value="Ferrochelatase"/>
    <property type="match status" value="1"/>
</dbReference>
<comment type="pathway">
    <text evidence="7 8">Porphyrin-containing compound metabolism; protoheme biosynthesis; protoheme from protoporphyrin-IX: step 1/1.</text>
</comment>
<dbReference type="EMBL" id="CP000776">
    <property type="protein sequence ID" value="ABS51530.1"/>
    <property type="molecule type" value="Genomic_DNA"/>
</dbReference>
<gene>
    <name evidence="7 9" type="primary">hemH</name>
    <name evidence="9" type="ordered locus">CHAB381_0988</name>
</gene>